<dbReference type="OrthoDB" id="41016at2759"/>
<dbReference type="InterPro" id="IPR001611">
    <property type="entry name" value="Leu-rich_rpt"/>
</dbReference>
<dbReference type="AlphaFoldDB" id="A0A9N8HQ37"/>
<comment type="caution">
    <text evidence="1">The sequence shown here is derived from an EMBL/GenBank/DDBJ whole genome shotgun (WGS) entry which is preliminary data.</text>
</comment>
<proteinExistence type="predicted"/>
<evidence type="ECO:0000313" key="1">
    <source>
        <dbReference type="EMBL" id="CAB9518623.1"/>
    </source>
</evidence>
<dbReference type="InterPro" id="IPR051824">
    <property type="entry name" value="LRR_Rcpt-Like_S/T_Kinase"/>
</dbReference>
<keyword evidence="2" id="KW-1185">Reference proteome</keyword>
<dbReference type="Proteomes" id="UP001153069">
    <property type="component" value="Unassembled WGS sequence"/>
</dbReference>
<dbReference type="EMBL" id="CAICTM010000947">
    <property type="protein sequence ID" value="CAB9518623.1"/>
    <property type="molecule type" value="Genomic_DNA"/>
</dbReference>
<organism evidence="1 2">
    <name type="scientific">Seminavis robusta</name>
    <dbReference type="NCBI Taxonomy" id="568900"/>
    <lineage>
        <taxon>Eukaryota</taxon>
        <taxon>Sar</taxon>
        <taxon>Stramenopiles</taxon>
        <taxon>Ochrophyta</taxon>
        <taxon>Bacillariophyta</taxon>
        <taxon>Bacillariophyceae</taxon>
        <taxon>Bacillariophycidae</taxon>
        <taxon>Naviculales</taxon>
        <taxon>Naviculaceae</taxon>
        <taxon>Seminavis</taxon>
    </lineage>
</organism>
<gene>
    <name evidence="1" type="ORF">SEMRO_949_G223710.1</name>
</gene>
<name>A0A9N8HQ37_9STRA</name>
<sequence length="459" mass="50296">MAPTTIRDAVAAPEIEIALKIILGKEYFQHVEGSGEGNDGKILEFMLETRHKAFDWIVNQDPIQLEYNSPNLVQRFLLVLFYYQTTRHQRWKECNPPATPQGSAFCYEPDIVTGEATSTIWGDLWLSASHECQWAGVACETVQSKEMTVVGLKVLWNHLNGPLPWEISQLPHLKNIELTYNMLSGMLPPKLLSFSLENLRLGINQLSGPIPAGWFEILDEGNAKLTTLQISSNRLTGTIPSEVGMSPLKRIFLNNNSLTGSLPLEIFHMGSLEYLMVYRNDLTGTLPSEIGLLTHLRFMVVMHTGIGGTIPSEIGLATQLSEFHASYSNMEGTVPEELYTELTEFGALSLNNCNFSGTISTSLGLLTDLWRLNVANNNFHGTIPNEIGALTKLNELEVNGNELTGTVPVSVCHSTDNYGLSSAVVADCLPNPGTGVPTIECGDDCCTSCCDNTGVCLAN</sequence>
<protein>
    <submittedName>
        <fullName evidence="1">Leucine Rich Repeat</fullName>
    </submittedName>
</protein>
<dbReference type="InterPro" id="IPR032675">
    <property type="entry name" value="LRR_dom_sf"/>
</dbReference>
<reference evidence="1" key="1">
    <citation type="submission" date="2020-06" db="EMBL/GenBank/DDBJ databases">
        <authorList>
            <consortium name="Plant Systems Biology data submission"/>
        </authorList>
    </citation>
    <scope>NUCLEOTIDE SEQUENCE</scope>
    <source>
        <strain evidence="1">D6</strain>
    </source>
</reference>
<dbReference type="PANTHER" id="PTHR48006">
    <property type="entry name" value="LEUCINE-RICH REPEAT-CONTAINING PROTEIN DDB_G0281931-RELATED"/>
    <property type="match status" value="1"/>
</dbReference>
<evidence type="ECO:0000313" key="2">
    <source>
        <dbReference type="Proteomes" id="UP001153069"/>
    </source>
</evidence>
<dbReference type="Pfam" id="PF00560">
    <property type="entry name" value="LRR_1"/>
    <property type="match status" value="2"/>
</dbReference>
<accession>A0A9N8HQ37</accession>
<dbReference type="PANTHER" id="PTHR48006:SF92">
    <property type="entry name" value="LRR RECEPTOR-LIKE SERINE_THREONINE-PROTEIN KINASE GSO1"/>
    <property type="match status" value="1"/>
</dbReference>
<dbReference type="Gene3D" id="3.80.10.10">
    <property type="entry name" value="Ribonuclease Inhibitor"/>
    <property type="match status" value="3"/>
</dbReference>
<dbReference type="SUPFAM" id="SSF52058">
    <property type="entry name" value="L domain-like"/>
    <property type="match status" value="1"/>
</dbReference>